<name>A0A0A8XV87_ARUDO</name>
<evidence type="ECO:0000313" key="1">
    <source>
        <dbReference type="EMBL" id="JAD17929.1"/>
    </source>
</evidence>
<dbReference type="AlphaFoldDB" id="A0A0A8XV87"/>
<dbReference type="EMBL" id="GBRH01279966">
    <property type="protein sequence ID" value="JAD17929.1"/>
    <property type="molecule type" value="Transcribed_RNA"/>
</dbReference>
<organism evidence="1">
    <name type="scientific">Arundo donax</name>
    <name type="common">Giant reed</name>
    <name type="synonym">Donax arundinaceus</name>
    <dbReference type="NCBI Taxonomy" id="35708"/>
    <lineage>
        <taxon>Eukaryota</taxon>
        <taxon>Viridiplantae</taxon>
        <taxon>Streptophyta</taxon>
        <taxon>Embryophyta</taxon>
        <taxon>Tracheophyta</taxon>
        <taxon>Spermatophyta</taxon>
        <taxon>Magnoliopsida</taxon>
        <taxon>Liliopsida</taxon>
        <taxon>Poales</taxon>
        <taxon>Poaceae</taxon>
        <taxon>PACMAD clade</taxon>
        <taxon>Arundinoideae</taxon>
        <taxon>Arundineae</taxon>
        <taxon>Arundo</taxon>
    </lineage>
</organism>
<reference evidence="1" key="2">
    <citation type="journal article" date="2015" name="Data Brief">
        <title>Shoot transcriptome of the giant reed, Arundo donax.</title>
        <authorList>
            <person name="Barrero R.A."/>
            <person name="Guerrero F.D."/>
            <person name="Moolhuijzen P."/>
            <person name="Goolsby J.A."/>
            <person name="Tidwell J."/>
            <person name="Bellgard S.E."/>
            <person name="Bellgard M.I."/>
        </authorList>
    </citation>
    <scope>NUCLEOTIDE SEQUENCE</scope>
    <source>
        <tissue evidence="1">Shoot tissue taken approximately 20 cm above the soil surface</tissue>
    </source>
</reference>
<sequence length="25" mass="2914">MFTTRNGKRIESKVLVSLLIKSTKY</sequence>
<reference evidence="1" key="1">
    <citation type="submission" date="2014-09" db="EMBL/GenBank/DDBJ databases">
        <authorList>
            <person name="Magalhaes I.L.F."/>
            <person name="Oliveira U."/>
            <person name="Santos F.R."/>
            <person name="Vidigal T.H.D.A."/>
            <person name="Brescovit A.D."/>
            <person name="Santos A.J."/>
        </authorList>
    </citation>
    <scope>NUCLEOTIDE SEQUENCE</scope>
    <source>
        <tissue evidence="1">Shoot tissue taken approximately 20 cm above the soil surface</tissue>
    </source>
</reference>
<protein>
    <submittedName>
        <fullName evidence="1">Uncharacterized protein</fullName>
    </submittedName>
</protein>
<accession>A0A0A8XV87</accession>
<proteinExistence type="predicted"/>